<dbReference type="GO" id="GO:0042162">
    <property type="term" value="F:telomeric DNA binding"/>
    <property type="evidence" value="ECO:0007669"/>
    <property type="project" value="TreeGrafter"/>
</dbReference>
<evidence type="ECO:0000313" key="10">
    <source>
        <dbReference type="RefSeq" id="XP_031564165.1"/>
    </source>
</evidence>
<dbReference type="OrthoDB" id="2314520at2759"/>
<keyword evidence="6" id="KW-0779">Telomere</keyword>
<keyword evidence="7" id="KW-0238">DNA-binding</keyword>
<gene>
    <name evidence="10" type="primary">LOC116299626</name>
</gene>
<dbReference type="PANTHER" id="PTHR14865">
    <property type="entry name" value="CST COMPLEX SUBUNIT CTC1"/>
    <property type="match status" value="1"/>
</dbReference>
<evidence type="ECO:0000256" key="8">
    <source>
        <dbReference type="ARBA" id="ARBA00023242"/>
    </source>
</evidence>
<name>A0A6P8IED2_ACTTE</name>
<dbReference type="GO" id="GO:1990879">
    <property type="term" value="C:CST complex"/>
    <property type="evidence" value="ECO:0007669"/>
    <property type="project" value="TreeGrafter"/>
</dbReference>
<dbReference type="InterPro" id="IPR029156">
    <property type="entry name" value="CTC1"/>
</dbReference>
<evidence type="ECO:0000256" key="5">
    <source>
        <dbReference type="ARBA" id="ARBA00022454"/>
    </source>
</evidence>
<comment type="subcellular location">
    <subcellularLocation>
        <location evidence="2">Chromosome</location>
        <location evidence="2">Telomere</location>
    </subcellularLocation>
    <subcellularLocation>
        <location evidence="1">Nucleus</location>
    </subcellularLocation>
</comment>
<dbReference type="Pfam" id="PF15489">
    <property type="entry name" value="CTC1"/>
    <property type="match status" value="1"/>
</dbReference>
<evidence type="ECO:0000313" key="9">
    <source>
        <dbReference type="Proteomes" id="UP000515163"/>
    </source>
</evidence>
<dbReference type="RefSeq" id="XP_031564165.1">
    <property type="nucleotide sequence ID" value="XM_031708305.1"/>
</dbReference>
<proteinExistence type="inferred from homology"/>
<evidence type="ECO:0000256" key="7">
    <source>
        <dbReference type="ARBA" id="ARBA00023125"/>
    </source>
</evidence>
<keyword evidence="5" id="KW-0158">Chromosome</keyword>
<evidence type="ECO:0000256" key="6">
    <source>
        <dbReference type="ARBA" id="ARBA00022895"/>
    </source>
</evidence>
<organism evidence="9 10">
    <name type="scientific">Actinia tenebrosa</name>
    <name type="common">Australian red waratah sea anemone</name>
    <dbReference type="NCBI Taxonomy" id="6105"/>
    <lineage>
        <taxon>Eukaryota</taxon>
        <taxon>Metazoa</taxon>
        <taxon>Cnidaria</taxon>
        <taxon>Anthozoa</taxon>
        <taxon>Hexacorallia</taxon>
        <taxon>Actiniaria</taxon>
        <taxon>Actiniidae</taxon>
        <taxon>Actinia</taxon>
    </lineage>
</organism>
<protein>
    <recommendedName>
        <fullName evidence="4">CST complex subunit CTC1</fullName>
    </recommendedName>
</protein>
<dbReference type="PANTHER" id="PTHR14865:SF2">
    <property type="entry name" value="CST COMPLEX SUBUNIT CTC1"/>
    <property type="match status" value="1"/>
</dbReference>
<reference evidence="10" key="1">
    <citation type="submission" date="2025-08" db="UniProtKB">
        <authorList>
            <consortium name="RefSeq"/>
        </authorList>
    </citation>
    <scope>IDENTIFICATION</scope>
    <source>
        <tissue evidence="10">Tentacle</tissue>
    </source>
</reference>
<evidence type="ECO:0000256" key="2">
    <source>
        <dbReference type="ARBA" id="ARBA00004574"/>
    </source>
</evidence>
<dbReference type="GeneID" id="116299626"/>
<dbReference type="InterPro" id="IPR042617">
    <property type="entry name" value="CTC1-like"/>
</dbReference>
<keyword evidence="8" id="KW-0539">Nucleus</keyword>
<dbReference type="AlphaFoldDB" id="A0A6P8IED2"/>
<evidence type="ECO:0000256" key="3">
    <source>
        <dbReference type="ARBA" id="ARBA00006332"/>
    </source>
</evidence>
<dbReference type="Proteomes" id="UP000515163">
    <property type="component" value="Unplaced"/>
</dbReference>
<keyword evidence="9" id="KW-1185">Reference proteome</keyword>
<dbReference type="GO" id="GO:0045740">
    <property type="term" value="P:positive regulation of DNA replication"/>
    <property type="evidence" value="ECO:0007669"/>
    <property type="project" value="TreeGrafter"/>
</dbReference>
<accession>A0A6P8IED2</accession>
<sequence>MLLGPASSSCQSLPSSGYIEATSGCFPVFKIHKERLEPMPVYTSVSDYQECERINKKASLNLHGKLTAISPVHSIAKSNPFFFIQLTCSERQISTSVVVQGSQFMNWVNFLHLEKEYILTDVCETTMNKGTKNERKILACTKSSRFLDYRPEYHSTAQKKRKLGEEILQSKVASSSAKRFKRENEHVLTDDTSDQEKSASRLMKTELYEPLTISYKGIITKSYPQLEMGTYELDNKVRLYTVHQPCPHHGRGLRDGAEVAINNVHLVKKAKSVVGLCCCTFSTLRISRFSLLASEWKPSVFPVSTLILHGQNLSLPDYIDLIQSSEKLSHMFSSIFRPSSLTGYSSSQQRMSSKSEVHRKVPKKESVITKLLNAAKASTSFCDKPRNIYGEFFDHPHSCNPTRHGSINLPSIYTIMEVRDMVMEKSKGVAWRSGTSDASGGSNEWLYQIIPSKDLLNESFVIGCLRASPTTGYLKLYDRTGNIPLLIAKPYRNGDSVNEDKSLMDYRGCIVKLKRFTAVIEQFRNSAYNNLSGSKKTRIYFQAKIDDLEILLKEKPNLSRATGHSVVEAEGKNKSPVEASQYNTSTNCQFKENNIKKSLIAMDNNNEPMEDNASTSHVSLIKIPDNTQVFMCKALFLVRHRENLMLKKKQRVFYACAVDIKVLAISSCEQVEQHLGHEQGLGSNSNSNDLSEFTVKCKSIALRLQHHSVSWYPFLLDGCFYILEESSSSKKSSSITKAMNYTSKALLDVTSSMDVKQVCRAQNIGEEEKGNVGKAMEEAKERFMCDEDDKIQTIQAILTLNKSEESDYTIKAREESSTKQVNFRGRILSRELRMSDITCQMLRGNNVLVPRFGPLHEATVQQLEVGFGYLGNKNVFLRLQDLESPNTIDVYMDLSRASYIDGLIPGAVITCRRFLSKLSRGGNIYCSFDACSSLTIDEPATEHLAPSVHRASRSNSRACSSESLIKQPQLSSVPQRLLIDFVKCETSGSRIHTISQVRCRVTAVQKVSLRWQCARCGHVIIREECSQGCANTGGFTFSAEARCLVEDGTAEAMLYLSQDTIPFLLKLSHDDMSRLKSHALNVGELVYQRYSYGNDRQGDASHLVSRYADANRILADHCCSSAVKRSINIYCKHSGSMMSKPEVGQTRKGYDTRPVMINQTEYSTLILPKLHLRAVDMEDINYQEEIQRLLAVHAKVLQTNTS</sequence>
<dbReference type="GO" id="GO:0010833">
    <property type="term" value="P:telomere maintenance via telomere lengthening"/>
    <property type="evidence" value="ECO:0007669"/>
    <property type="project" value="TreeGrafter"/>
</dbReference>
<dbReference type="GO" id="GO:0003697">
    <property type="term" value="F:single-stranded DNA binding"/>
    <property type="evidence" value="ECO:0007669"/>
    <property type="project" value="InterPro"/>
</dbReference>
<comment type="similarity">
    <text evidence="3">Belongs to the CTC1 family.</text>
</comment>
<evidence type="ECO:0000256" key="1">
    <source>
        <dbReference type="ARBA" id="ARBA00004123"/>
    </source>
</evidence>
<evidence type="ECO:0000256" key="4">
    <source>
        <dbReference type="ARBA" id="ARBA00016175"/>
    </source>
</evidence>